<keyword evidence="3" id="KW-0436">Ligase</keyword>
<dbReference type="SUPFAM" id="SSF55681">
    <property type="entry name" value="Class II aaRS and biotin synthetases"/>
    <property type="match status" value="1"/>
</dbReference>
<dbReference type="Pfam" id="PF03147">
    <property type="entry name" value="FDX-ACB"/>
    <property type="match status" value="1"/>
</dbReference>
<dbReference type="SUPFAM" id="SSF56037">
    <property type="entry name" value="PheT/TilS domain"/>
    <property type="match status" value="1"/>
</dbReference>
<dbReference type="PANTHER" id="PTHR10947:SF0">
    <property type="entry name" value="PHENYLALANINE--TRNA LIGASE BETA SUBUNIT"/>
    <property type="match status" value="1"/>
</dbReference>
<dbReference type="InterPro" id="IPR036690">
    <property type="entry name" value="Fdx_antiC-bd_sf"/>
</dbReference>
<feature type="domain" description="FDX-ACB" evidence="10">
    <location>
        <begin position="536"/>
        <end position="636"/>
    </location>
</feature>
<dbReference type="InterPro" id="IPR041616">
    <property type="entry name" value="PheRS_beta_core"/>
</dbReference>
<comment type="cofactor">
    <cofactor evidence="1">
        <name>Mg(2+)</name>
        <dbReference type="ChEBI" id="CHEBI:18420"/>
    </cofactor>
</comment>
<dbReference type="GO" id="GO:0006432">
    <property type="term" value="P:phenylalanyl-tRNA aminoacylation"/>
    <property type="evidence" value="ECO:0007669"/>
    <property type="project" value="InterPro"/>
</dbReference>
<dbReference type="STRING" id="1797240.A3D68_00400"/>
<dbReference type="AlphaFoldDB" id="A0A1F4XNX5"/>
<dbReference type="SUPFAM" id="SSF46955">
    <property type="entry name" value="Putative DNA-binding domain"/>
    <property type="match status" value="2"/>
</dbReference>
<name>A0A1F4XNX5_9BACT</name>
<evidence type="ECO:0000256" key="2">
    <source>
        <dbReference type="ARBA" id="ARBA00012814"/>
    </source>
</evidence>
<proteinExistence type="predicted"/>
<dbReference type="GO" id="GO:0009328">
    <property type="term" value="C:phenylalanine-tRNA ligase complex"/>
    <property type="evidence" value="ECO:0007669"/>
    <property type="project" value="TreeGrafter"/>
</dbReference>
<dbReference type="EC" id="6.1.1.20" evidence="2"/>
<accession>A0A1F4XNX5</accession>
<evidence type="ECO:0000259" key="11">
    <source>
        <dbReference type="PROSITE" id="PS51483"/>
    </source>
</evidence>
<evidence type="ECO:0000256" key="6">
    <source>
        <dbReference type="ARBA" id="ARBA00022840"/>
    </source>
</evidence>
<dbReference type="GO" id="GO:0003723">
    <property type="term" value="F:RNA binding"/>
    <property type="evidence" value="ECO:0007669"/>
    <property type="project" value="InterPro"/>
</dbReference>
<dbReference type="InterPro" id="IPR020825">
    <property type="entry name" value="Phe-tRNA_synthase-like_B3/B4"/>
</dbReference>
<dbReference type="Gene3D" id="3.30.70.380">
    <property type="entry name" value="Ferrodoxin-fold anticodon-binding domain"/>
    <property type="match status" value="1"/>
</dbReference>
<dbReference type="Proteomes" id="UP000177564">
    <property type="component" value="Unassembled WGS sequence"/>
</dbReference>
<dbReference type="Pfam" id="PF17759">
    <property type="entry name" value="tRNA_synthFbeta"/>
    <property type="match status" value="1"/>
</dbReference>
<dbReference type="GO" id="GO:0000287">
    <property type="term" value="F:magnesium ion binding"/>
    <property type="evidence" value="ECO:0007669"/>
    <property type="project" value="InterPro"/>
</dbReference>
<evidence type="ECO:0000256" key="1">
    <source>
        <dbReference type="ARBA" id="ARBA00001946"/>
    </source>
</evidence>
<dbReference type="EMBL" id="MEWU01000023">
    <property type="protein sequence ID" value="OGC83316.1"/>
    <property type="molecule type" value="Genomic_DNA"/>
</dbReference>
<dbReference type="GO" id="GO:0004826">
    <property type="term" value="F:phenylalanine-tRNA ligase activity"/>
    <property type="evidence" value="ECO:0007669"/>
    <property type="project" value="UniProtKB-EC"/>
</dbReference>
<evidence type="ECO:0000256" key="7">
    <source>
        <dbReference type="ARBA" id="ARBA00022842"/>
    </source>
</evidence>
<evidence type="ECO:0000313" key="12">
    <source>
        <dbReference type="EMBL" id="OGC83316.1"/>
    </source>
</evidence>
<dbReference type="InterPro" id="IPR045864">
    <property type="entry name" value="aa-tRNA-synth_II/BPL/LPL"/>
</dbReference>
<gene>
    <name evidence="12" type="ORF">A3D68_00400</name>
</gene>
<dbReference type="PROSITE" id="PS51447">
    <property type="entry name" value="FDX_ACB"/>
    <property type="match status" value="1"/>
</dbReference>
<keyword evidence="4" id="KW-0479">Metal-binding</keyword>
<organism evidence="12 13">
    <name type="scientific">Candidatus Adlerbacteria bacterium RIFCSPHIGHO2_02_FULL_52_17</name>
    <dbReference type="NCBI Taxonomy" id="1797240"/>
    <lineage>
        <taxon>Bacteria</taxon>
        <taxon>Candidatus Adleribacteriota</taxon>
    </lineage>
</organism>
<dbReference type="InterPro" id="IPR005146">
    <property type="entry name" value="B3/B4_tRNA-bd"/>
</dbReference>
<keyword evidence="5" id="KW-0547">Nucleotide-binding</keyword>
<evidence type="ECO:0000256" key="9">
    <source>
        <dbReference type="ARBA" id="ARBA00023146"/>
    </source>
</evidence>
<evidence type="ECO:0000313" key="13">
    <source>
        <dbReference type="Proteomes" id="UP000177564"/>
    </source>
</evidence>
<dbReference type="InterPro" id="IPR045060">
    <property type="entry name" value="Phe-tRNA-ligase_IIc_bsu"/>
</dbReference>
<dbReference type="SMART" id="SM00896">
    <property type="entry name" value="FDX-ACB"/>
    <property type="match status" value="1"/>
</dbReference>
<dbReference type="PANTHER" id="PTHR10947">
    <property type="entry name" value="PHENYLALANYL-TRNA SYNTHETASE BETA CHAIN AND LEUCINE-RICH REPEAT-CONTAINING PROTEIN 47"/>
    <property type="match status" value="1"/>
</dbReference>
<keyword evidence="6" id="KW-0067">ATP-binding</keyword>
<comment type="caution">
    <text evidence="12">The sequence shown here is derived from an EMBL/GenBank/DDBJ whole genome shotgun (WGS) entry which is preliminary data.</text>
</comment>
<evidence type="ECO:0000256" key="8">
    <source>
        <dbReference type="ARBA" id="ARBA00022917"/>
    </source>
</evidence>
<keyword evidence="9" id="KW-0030">Aminoacyl-tRNA synthetase</keyword>
<dbReference type="SMART" id="SM00873">
    <property type="entry name" value="B3_4"/>
    <property type="match status" value="1"/>
</dbReference>
<dbReference type="Pfam" id="PF03483">
    <property type="entry name" value="B3_4"/>
    <property type="match status" value="1"/>
</dbReference>
<evidence type="ECO:0000259" key="10">
    <source>
        <dbReference type="PROSITE" id="PS51447"/>
    </source>
</evidence>
<dbReference type="InterPro" id="IPR005147">
    <property type="entry name" value="tRNA_synthase_B5-dom"/>
</dbReference>
<dbReference type="SMART" id="SM00874">
    <property type="entry name" value="B5"/>
    <property type="match status" value="1"/>
</dbReference>
<dbReference type="InterPro" id="IPR005121">
    <property type="entry name" value="Fdx_antiC-bd"/>
</dbReference>
<dbReference type="Gene3D" id="3.50.40.10">
    <property type="entry name" value="Phenylalanyl-trna Synthetase, Chain B, domain 3"/>
    <property type="match status" value="1"/>
</dbReference>
<dbReference type="GO" id="GO:0005524">
    <property type="term" value="F:ATP binding"/>
    <property type="evidence" value="ECO:0007669"/>
    <property type="project" value="UniProtKB-KW"/>
</dbReference>
<evidence type="ECO:0000256" key="4">
    <source>
        <dbReference type="ARBA" id="ARBA00022723"/>
    </source>
</evidence>
<evidence type="ECO:0000256" key="5">
    <source>
        <dbReference type="ARBA" id="ARBA00022741"/>
    </source>
</evidence>
<dbReference type="InterPro" id="IPR009061">
    <property type="entry name" value="DNA-bd_dom_put_sf"/>
</dbReference>
<dbReference type="Pfam" id="PF03484">
    <property type="entry name" value="B5"/>
    <property type="match status" value="1"/>
</dbReference>
<dbReference type="Gene3D" id="3.30.930.10">
    <property type="entry name" value="Bira Bifunctional Protein, Domain 2"/>
    <property type="match status" value="1"/>
</dbReference>
<dbReference type="PROSITE" id="PS51483">
    <property type="entry name" value="B5"/>
    <property type="match status" value="1"/>
</dbReference>
<sequence length="636" mass="70004">MLVSRLWLQKFFDTELPPAEKLSEALTFHAFEIDGMEKVGNDDVLDVKVTPNRGHDCLSHRGIAKELSAILQIPFIHDPLAKARLNLAGKTDKVAVTVEDSALCPRYLAGYITGVKVGPSPEWLRERLEAVGQRSINNIVDATNFVMFNMGQPLHAFDASKLHRGLPSRGSPEGSPRYHIVVRKARTGEKILTLDDKEYSLTDSMLVIADGNTETVIGIAGVKGGKPAGISEETTNIIIESANFDGTSVRKTAQALALRTDASARFEQGLSPWLSGYGMHFVVELIQRLAGGELQDIADVYPKPQKPRHSSVSVKKINQVLGTALTGADVADAFTRLGFEHKPARLDDAGRTGGEEEGVFEVVVPFERMDIEIAEDLVEEVGRIIGYDKIPAVPLPPLGQVPEVNKNFYTAKRVRDELAAAGYSEVYTSVFADRGERMVLNKVDSVRPYLRTTLTDGLADALNKNIPNKDMLGLTEVKLFEIGTVWKDGKEITMVGSASEKHPAVEKPLDEYVDGGEPAQYEDLPTSSAVLYRPFSKYPYIVRDVAMWVSNDTDPADVLWLLKKVAGELCVKTYLFDRFEKPARPDDSGRSVGEEKVSLAFRLIFQSFEKTLTEAGANEAMAKVHTALQTKGFDIR</sequence>
<feature type="domain" description="B5" evidence="11">
    <location>
        <begin position="305"/>
        <end position="392"/>
    </location>
</feature>
<protein>
    <recommendedName>
        <fullName evidence="2">phenylalanine--tRNA ligase</fullName>
        <ecNumber evidence="2">6.1.1.20</ecNumber>
    </recommendedName>
</protein>
<reference evidence="12 13" key="1">
    <citation type="journal article" date="2016" name="Nat. Commun.">
        <title>Thousands of microbial genomes shed light on interconnected biogeochemical processes in an aquifer system.</title>
        <authorList>
            <person name="Anantharaman K."/>
            <person name="Brown C.T."/>
            <person name="Hug L.A."/>
            <person name="Sharon I."/>
            <person name="Castelle C.J."/>
            <person name="Probst A.J."/>
            <person name="Thomas B.C."/>
            <person name="Singh A."/>
            <person name="Wilkins M.J."/>
            <person name="Karaoz U."/>
            <person name="Brodie E.L."/>
            <person name="Williams K.H."/>
            <person name="Hubbard S.S."/>
            <person name="Banfield J.F."/>
        </authorList>
    </citation>
    <scope>NUCLEOTIDE SEQUENCE [LARGE SCALE GENOMIC DNA]</scope>
</reference>
<evidence type="ECO:0000256" key="3">
    <source>
        <dbReference type="ARBA" id="ARBA00022598"/>
    </source>
</evidence>
<dbReference type="Gene3D" id="3.30.56.10">
    <property type="match status" value="2"/>
</dbReference>
<dbReference type="SUPFAM" id="SSF54991">
    <property type="entry name" value="Anticodon-binding domain of PheRS"/>
    <property type="match status" value="1"/>
</dbReference>
<keyword evidence="7" id="KW-0460">Magnesium</keyword>
<keyword evidence="8" id="KW-0648">Protein biosynthesis</keyword>